<dbReference type="SUPFAM" id="SSF49785">
    <property type="entry name" value="Galactose-binding domain-like"/>
    <property type="match status" value="1"/>
</dbReference>
<feature type="domain" description="Beta-mannosidase-like galactose-binding" evidence="3">
    <location>
        <begin position="24"/>
        <end position="168"/>
    </location>
</feature>
<dbReference type="GO" id="GO:0006516">
    <property type="term" value="P:glycoprotein catabolic process"/>
    <property type="evidence" value="ECO:0007669"/>
    <property type="project" value="TreeGrafter"/>
</dbReference>
<name>A0A2D2CW06_METT3</name>
<dbReference type="Pfam" id="PF22666">
    <property type="entry name" value="Glyco_hydro_2_N2"/>
    <property type="match status" value="1"/>
</dbReference>
<keyword evidence="2" id="KW-0326">Glycosidase</keyword>
<dbReference type="STRING" id="595536.GCA_000178815_00331"/>
<dbReference type="SUPFAM" id="SSF51445">
    <property type="entry name" value="(Trans)glycosidases"/>
    <property type="match status" value="1"/>
</dbReference>
<evidence type="ECO:0000259" key="3">
    <source>
        <dbReference type="Pfam" id="PF22666"/>
    </source>
</evidence>
<dbReference type="EMBL" id="CP023737">
    <property type="protein sequence ID" value="ATQ66978.1"/>
    <property type="molecule type" value="Genomic_DNA"/>
</dbReference>
<dbReference type="AlphaFoldDB" id="A0A2D2CW06"/>
<keyword evidence="1" id="KW-0378">Hydrolase</keyword>
<dbReference type="PANTHER" id="PTHR43730">
    <property type="entry name" value="BETA-MANNOSIDASE"/>
    <property type="match status" value="1"/>
</dbReference>
<evidence type="ECO:0000313" key="5">
    <source>
        <dbReference type="Proteomes" id="UP000230709"/>
    </source>
</evidence>
<organism evidence="4 5">
    <name type="scientific">Methylosinus trichosporium (strain ATCC 35070 / NCIMB 11131 / UNIQEM 75 / OB3b)</name>
    <dbReference type="NCBI Taxonomy" id="595536"/>
    <lineage>
        <taxon>Bacteria</taxon>
        <taxon>Pseudomonadati</taxon>
        <taxon>Pseudomonadota</taxon>
        <taxon>Alphaproteobacteria</taxon>
        <taxon>Hyphomicrobiales</taxon>
        <taxon>Methylocystaceae</taxon>
        <taxon>Methylosinus</taxon>
    </lineage>
</organism>
<evidence type="ECO:0000313" key="4">
    <source>
        <dbReference type="EMBL" id="ATQ66978.1"/>
    </source>
</evidence>
<gene>
    <name evidence="4" type="ORF">CQW49_03080</name>
</gene>
<dbReference type="InterPro" id="IPR054593">
    <property type="entry name" value="Beta-mannosidase-like_N2"/>
</dbReference>
<dbReference type="InterPro" id="IPR050887">
    <property type="entry name" value="Beta-mannosidase_GH2"/>
</dbReference>
<dbReference type="KEGG" id="mtw:CQW49_03080"/>
<dbReference type="InterPro" id="IPR036156">
    <property type="entry name" value="Beta-gal/glucu_dom_sf"/>
</dbReference>
<dbReference type="RefSeq" id="WP_003611002.1">
    <property type="nucleotide sequence ID" value="NZ_ADVE02000001.1"/>
</dbReference>
<evidence type="ECO:0000256" key="2">
    <source>
        <dbReference type="ARBA" id="ARBA00023295"/>
    </source>
</evidence>
<evidence type="ECO:0000256" key="1">
    <source>
        <dbReference type="ARBA" id="ARBA00022801"/>
    </source>
</evidence>
<dbReference type="SUPFAM" id="SSF49303">
    <property type="entry name" value="beta-Galactosidase/glucuronidase domain"/>
    <property type="match status" value="1"/>
</dbReference>
<dbReference type="Proteomes" id="UP000230709">
    <property type="component" value="Chromosome"/>
</dbReference>
<reference evidence="5" key="1">
    <citation type="submission" date="2017-10" db="EMBL/GenBank/DDBJ databases">
        <title>Completed PacBio SMRT sequence of Methylosinus trichosporium OB3b reveals presence of a third large plasmid.</title>
        <authorList>
            <person name="Charles T.C."/>
            <person name="Lynch M.D.J."/>
            <person name="Heil J.R."/>
            <person name="Cheng J."/>
        </authorList>
    </citation>
    <scope>NUCLEOTIDE SEQUENCE [LARGE SCALE GENOMIC DNA]</scope>
    <source>
        <strain evidence="5">OB3b</strain>
    </source>
</reference>
<dbReference type="PANTHER" id="PTHR43730:SF1">
    <property type="entry name" value="BETA-MANNOSIDASE"/>
    <property type="match status" value="1"/>
</dbReference>
<keyword evidence="5" id="KW-1185">Reference proteome</keyword>
<dbReference type="GO" id="GO:0004567">
    <property type="term" value="F:beta-mannosidase activity"/>
    <property type="evidence" value="ECO:0007669"/>
    <property type="project" value="TreeGrafter"/>
</dbReference>
<proteinExistence type="predicted"/>
<dbReference type="InterPro" id="IPR017853">
    <property type="entry name" value="GH"/>
</dbReference>
<dbReference type="Gene3D" id="2.60.120.260">
    <property type="entry name" value="Galactose-binding domain-like"/>
    <property type="match status" value="1"/>
</dbReference>
<dbReference type="InterPro" id="IPR008979">
    <property type="entry name" value="Galactose-bd-like_sf"/>
</dbReference>
<dbReference type="Gene3D" id="3.20.20.80">
    <property type="entry name" value="Glycosidases"/>
    <property type="match status" value="1"/>
</dbReference>
<sequence>MLEDGWSFAIDESGAWTDPAAIPPDALWRPARVPGTLAQALLEAGATLETLPALDKLDAWYATSFTIDAPTELHLHGLASIADVFLNGALVLRSDNMFHMHEIAVASPGRYALHIAFRSVEREIATRSGRARWRPRMIVPAGLRAIRTTALGRLPGFAPPTPPVGPWRGVELIAPDPLRPTDTRMRASIEDGVPTLRVALDFGQPPRGAARLACAGGEADFVRASDRRLEATLRLPEAPLWTPHTHGVPHLHAVEARIGDRRLDLGRVGFRDIRVDRGADGRDFAVFVNDLPIFCRGACWTAADAASLTGRREDCAPLLVAMRDAGMNMVRVPGVTLYESDDFYDLCDELGIMVWQDFAFANFDYPIQDDAFRASVEREATQFLTRAQSSPALAILCGGSEVYQQASMLGLAEAKWRSPLFDELLPRLARELRPDVAYVENSPCGGALPFHSDSGVAHYYGVGAYRRALTDARRADVRFASECLGFSCVPEDASLARDFGAEPLSSPLYSTRIPRDMGALQTFGEVTEHYMRRLYDCDPDALRANDPALYLDIARAAVAEAMEAAIGEWRRAGSTTHGALVWFLKDLWPSPGWGVIDAHGEPKSAYHALKRAFRPLSLILTDEGVNGLVAHLRNDTPRRFAGAVTLSCYRDGRVKVMQATKPVAVEPHSVVTLRDVEFWGGFFDTTLAYGFGPPSHDVIHACFVADASGETIDAFQFPLGRSAAKATLGLRAELVADENGYDLALSTEAAAQSLKIAAEDFRPTENWLHLAPGATRRIRLLPRRADARRPKGSVSALNGETVGFG</sequence>
<protein>
    <recommendedName>
        <fullName evidence="3">Beta-mannosidase-like galactose-binding domain-containing protein</fullName>
    </recommendedName>
</protein>
<accession>A0A2D2CW06</accession>